<dbReference type="Pfam" id="PF25019">
    <property type="entry name" value="LRR_R13L1-DRL21"/>
    <property type="match status" value="1"/>
</dbReference>
<dbReference type="EnsemblPlants" id="OGLUM06G23690.1">
    <property type="protein sequence ID" value="OGLUM06G23690.1"/>
    <property type="gene ID" value="OGLUM06G23690"/>
</dbReference>
<organism evidence="4">
    <name type="scientific">Oryza glumipatula</name>
    <dbReference type="NCBI Taxonomy" id="40148"/>
    <lineage>
        <taxon>Eukaryota</taxon>
        <taxon>Viridiplantae</taxon>
        <taxon>Streptophyta</taxon>
        <taxon>Embryophyta</taxon>
        <taxon>Tracheophyta</taxon>
        <taxon>Spermatophyta</taxon>
        <taxon>Magnoliopsida</taxon>
        <taxon>Liliopsida</taxon>
        <taxon>Poales</taxon>
        <taxon>Poaceae</taxon>
        <taxon>BOP clade</taxon>
        <taxon>Oryzoideae</taxon>
        <taxon>Oryzeae</taxon>
        <taxon>Oryzinae</taxon>
        <taxon>Oryza</taxon>
    </lineage>
</organism>
<reference evidence="4" key="1">
    <citation type="submission" date="2015-04" db="UniProtKB">
        <authorList>
            <consortium name="EnsemblPlants"/>
        </authorList>
    </citation>
    <scope>IDENTIFICATION</scope>
</reference>
<protein>
    <recommendedName>
        <fullName evidence="6">NB-ARC domain-containing protein</fullName>
    </recommendedName>
</protein>
<feature type="domain" description="R13L1/DRL21-like LRR repeat region" evidence="3">
    <location>
        <begin position="143"/>
        <end position="268"/>
    </location>
</feature>
<dbReference type="AlphaFoldDB" id="A0A0E0ACF4"/>
<dbReference type="InterPro" id="IPR032675">
    <property type="entry name" value="LRR_dom_sf"/>
</dbReference>
<dbReference type="eggNOG" id="KOG1339">
    <property type="taxonomic scope" value="Eukaryota"/>
</dbReference>
<dbReference type="STRING" id="40148.A0A0E0ACF4"/>
<dbReference type="Pfam" id="PF23598">
    <property type="entry name" value="LRR_14"/>
    <property type="match status" value="1"/>
</dbReference>
<dbReference type="HOGENOM" id="CLU_469619_0_0_1"/>
<accession>A0A0E0ACF4</accession>
<feature type="domain" description="Disease resistance R13L4/SHOC-2-like LRR" evidence="2">
    <location>
        <begin position="386"/>
        <end position="544"/>
    </location>
</feature>
<sequence>MNVTTSDSVSDTDWSGLQHLVNLEIMIIHDSNCLRSLPDGIRGLRHLKKLEITKCRSFVMLPSCIGDLANLEELIVYKCGRLATLTESMQRLVHLQKLVITSDADGKDLFFVHSTRKHSNIVEITEPHSVGGSISSIVLLQRISRVTSSNLSIFSLENVSSPEEAAKADIAKISNLRALRLHWSVNSDCAVEGPKVQDEAVLANLQPPRGLVVLDIDGYRGSVFRGWLSDASTLPCIREITLSSLSRCRHLPLLGLLPNLELLQIAGMPELTKVAGQPFKKLRELVLARFENLEEWSTEISSDDGQVMDIPMFPNLEYLEIKSCHELRFSPSFPASKKYLIHNSNKVLSFQGVLGISPTSSSEMEIHNCHFSPDDLRGFQYLSNLEELTISNCSALTTSPGSIKGLHSLKKLHVLECQDFATLPGCFGTLSSLQELTISKCSTLTTLPESIAGLHSLKKLHVFRCHNFTTLPECFGHLSSLQEVRIDSSAKLASLPESLRCTTCLVDLIFWCDDELERQYRSGIDSHKFAHIKNVKINGAGTSEHAKPEPKMLVLPEKPAVMISDTDTIGDPFKDTSVHTQ</sequence>
<dbReference type="PANTHER" id="PTHR47186:SF3">
    <property type="entry name" value="OS09G0267800 PROTEIN"/>
    <property type="match status" value="1"/>
</dbReference>
<dbReference type="SUPFAM" id="SSF52058">
    <property type="entry name" value="L domain-like"/>
    <property type="match status" value="2"/>
</dbReference>
<dbReference type="PANTHER" id="PTHR47186">
    <property type="entry name" value="LEUCINE-RICH REPEAT-CONTAINING PROTEIN 57"/>
    <property type="match status" value="1"/>
</dbReference>
<evidence type="ECO:0000259" key="3">
    <source>
        <dbReference type="Pfam" id="PF25019"/>
    </source>
</evidence>
<evidence type="ECO:0000313" key="4">
    <source>
        <dbReference type="EnsemblPlants" id="OGLUM06G23690.1"/>
    </source>
</evidence>
<evidence type="ECO:0000256" key="1">
    <source>
        <dbReference type="ARBA" id="ARBA00022737"/>
    </source>
</evidence>
<evidence type="ECO:0008006" key="6">
    <source>
        <dbReference type="Google" id="ProtNLM"/>
    </source>
</evidence>
<evidence type="ECO:0000259" key="2">
    <source>
        <dbReference type="Pfam" id="PF23598"/>
    </source>
</evidence>
<evidence type="ECO:0000313" key="5">
    <source>
        <dbReference type="Proteomes" id="UP000026961"/>
    </source>
</evidence>
<keyword evidence="5" id="KW-1185">Reference proteome</keyword>
<dbReference type="Gene3D" id="3.80.10.10">
    <property type="entry name" value="Ribonuclease Inhibitor"/>
    <property type="match status" value="3"/>
</dbReference>
<dbReference type="Gramene" id="OGLUM06G23690.1">
    <property type="protein sequence ID" value="OGLUM06G23690.1"/>
    <property type="gene ID" value="OGLUM06G23690"/>
</dbReference>
<proteinExistence type="predicted"/>
<reference evidence="4" key="2">
    <citation type="submission" date="2018-05" db="EMBL/GenBank/DDBJ databases">
        <title>OgluRS3 (Oryza glumaepatula Reference Sequence Version 3).</title>
        <authorList>
            <person name="Zhang J."/>
            <person name="Kudrna D."/>
            <person name="Lee S."/>
            <person name="Talag J."/>
            <person name="Welchert J."/>
            <person name="Wing R.A."/>
        </authorList>
    </citation>
    <scope>NUCLEOTIDE SEQUENCE [LARGE SCALE GENOMIC DNA]</scope>
</reference>
<dbReference type="Proteomes" id="UP000026961">
    <property type="component" value="Chromosome 6"/>
</dbReference>
<name>A0A0E0ACF4_9ORYZ</name>
<keyword evidence="1" id="KW-0677">Repeat</keyword>
<dbReference type="InterPro" id="IPR055414">
    <property type="entry name" value="LRR_R13L4/SHOC2-like"/>
</dbReference>
<dbReference type="InterPro" id="IPR056789">
    <property type="entry name" value="LRR_R13L1-DRL21"/>
</dbReference>